<name>A0A2U1P166_ARTAN</name>
<dbReference type="Pfam" id="PF05056">
    <property type="entry name" value="DUF674"/>
    <property type="match status" value="3"/>
</dbReference>
<proteinExistence type="predicted"/>
<keyword evidence="2" id="KW-1185">Reference proteome</keyword>
<dbReference type="EMBL" id="PKPP01001847">
    <property type="protein sequence ID" value="PWA79502.1"/>
    <property type="molecule type" value="Genomic_DNA"/>
</dbReference>
<accession>A0A2U1P166</accession>
<evidence type="ECO:0000313" key="2">
    <source>
        <dbReference type="Proteomes" id="UP000245207"/>
    </source>
</evidence>
<dbReference type="Proteomes" id="UP000245207">
    <property type="component" value="Unassembled WGS sequence"/>
</dbReference>
<dbReference type="PANTHER" id="PTHR33103:SF98">
    <property type="entry name" value="DUF674 FAMILY PROTEIN"/>
    <property type="match status" value="1"/>
</dbReference>
<gene>
    <name evidence="1" type="ORF">CTI12_AA205300</name>
</gene>
<evidence type="ECO:0008006" key="3">
    <source>
        <dbReference type="Google" id="ProtNLM"/>
    </source>
</evidence>
<organism evidence="1 2">
    <name type="scientific">Artemisia annua</name>
    <name type="common">Sweet wormwood</name>
    <dbReference type="NCBI Taxonomy" id="35608"/>
    <lineage>
        <taxon>Eukaryota</taxon>
        <taxon>Viridiplantae</taxon>
        <taxon>Streptophyta</taxon>
        <taxon>Embryophyta</taxon>
        <taxon>Tracheophyta</taxon>
        <taxon>Spermatophyta</taxon>
        <taxon>Magnoliopsida</taxon>
        <taxon>eudicotyledons</taxon>
        <taxon>Gunneridae</taxon>
        <taxon>Pentapetalae</taxon>
        <taxon>asterids</taxon>
        <taxon>campanulids</taxon>
        <taxon>Asterales</taxon>
        <taxon>Asteraceae</taxon>
        <taxon>Asteroideae</taxon>
        <taxon>Anthemideae</taxon>
        <taxon>Artemisiinae</taxon>
        <taxon>Artemisia</taxon>
    </lineage>
</organism>
<evidence type="ECO:0000313" key="1">
    <source>
        <dbReference type="EMBL" id="PWA79502.1"/>
    </source>
</evidence>
<protein>
    <recommendedName>
        <fullName evidence="3">DUF674 family protein</fullName>
    </recommendedName>
</protein>
<dbReference type="PANTHER" id="PTHR33103">
    <property type="entry name" value="OS01G0153900 PROTEIN"/>
    <property type="match status" value="1"/>
</dbReference>
<dbReference type="OrthoDB" id="1277335at2759"/>
<comment type="caution">
    <text evidence="1">The sequence shown here is derived from an EMBL/GenBank/DDBJ whole genome shotgun (WGS) entry which is preliminary data.</text>
</comment>
<dbReference type="InterPro" id="IPR007750">
    <property type="entry name" value="DUF674"/>
</dbReference>
<reference evidence="1 2" key="1">
    <citation type="journal article" date="2018" name="Mol. Plant">
        <title>The genome of Artemisia annua provides insight into the evolution of Asteraceae family and artemisinin biosynthesis.</title>
        <authorList>
            <person name="Shen Q."/>
            <person name="Zhang L."/>
            <person name="Liao Z."/>
            <person name="Wang S."/>
            <person name="Yan T."/>
            <person name="Shi P."/>
            <person name="Liu M."/>
            <person name="Fu X."/>
            <person name="Pan Q."/>
            <person name="Wang Y."/>
            <person name="Lv Z."/>
            <person name="Lu X."/>
            <person name="Zhang F."/>
            <person name="Jiang W."/>
            <person name="Ma Y."/>
            <person name="Chen M."/>
            <person name="Hao X."/>
            <person name="Li L."/>
            <person name="Tang Y."/>
            <person name="Lv G."/>
            <person name="Zhou Y."/>
            <person name="Sun X."/>
            <person name="Brodelius P.E."/>
            <person name="Rose J.K.C."/>
            <person name="Tang K."/>
        </authorList>
    </citation>
    <scope>NUCLEOTIDE SEQUENCE [LARGE SCALE GENOMIC DNA]</scope>
    <source>
        <strain evidence="2">cv. Huhao1</strain>
        <tissue evidence="1">Leaf</tissue>
    </source>
</reference>
<dbReference type="AlphaFoldDB" id="A0A2U1P166"/>
<sequence length="405" mass="45386">MGNYPSTVDMKVFIDKRNNKVMFAEANEDFVEILFSFFTLPLGTIARLSRNSDHPNPRIKVGSLSSLYDSAMWNIRFTHFSDELCRDVLANPVNSSAALCEKLRLNLNDNSASVNSRDQREAVFVKKKGSFIITDDLCITPFLLDRYIELRNSFGVEDNDLLVRYFLFDLNQFVNLLKWSLLTNNPLTTLVNGGSKPSPCSSCIEDATLDNLSSLFSNSAQPHSRVKFLIHKSKKKVLCAEVDNSFVEMLLSFLTIPLAAVKVLTKDTSSPVAINNLYKSISALGDENYLKSDDIKNMLLSPKLASIYFHATDLLPIYEKGITQGSFLKEQATFIVSDDLKIELSSFYPTLWIHTRDIPADDIKIVEMSIGEPHALMILKASLTSTSALTDCLNAFWKNSKAKST</sequence>